<dbReference type="InterPro" id="IPR008271">
    <property type="entry name" value="Ser/Thr_kinase_AS"/>
</dbReference>
<dbReference type="InterPro" id="IPR000719">
    <property type="entry name" value="Prot_kinase_dom"/>
</dbReference>
<evidence type="ECO:0000256" key="10">
    <source>
        <dbReference type="ARBA" id="ARBA00038035"/>
    </source>
</evidence>
<dbReference type="SUPFAM" id="SSF69645">
    <property type="entry name" value="Arp2/3 complex subunits"/>
    <property type="match status" value="2"/>
</dbReference>
<evidence type="ECO:0000256" key="7">
    <source>
        <dbReference type="ARBA" id="ARBA00022840"/>
    </source>
</evidence>
<feature type="binding site" evidence="12">
    <location>
        <position position="293"/>
    </location>
    <ligand>
        <name>ATP</name>
        <dbReference type="ChEBI" id="CHEBI:30616"/>
    </ligand>
</feature>
<dbReference type="SUPFAM" id="SSF56112">
    <property type="entry name" value="Protein kinase-like (PK-like)"/>
    <property type="match status" value="1"/>
</dbReference>
<evidence type="ECO:0000256" key="12">
    <source>
        <dbReference type="PROSITE-ProRule" id="PRU10141"/>
    </source>
</evidence>
<dbReference type="InterPro" id="IPR034666">
    <property type="entry name" value="ARPC2/4"/>
</dbReference>
<feature type="compositionally biased region" description="Low complexity" evidence="13">
    <location>
        <begin position="193"/>
        <end position="207"/>
    </location>
</feature>
<dbReference type="InterPro" id="IPR007188">
    <property type="entry name" value="ARPC2"/>
</dbReference>
<keyword evidence="8" id="KW-0009">Actin-binding</keyword>
<dbReference type="Gene3D" id="1.10.510.10">
    <property type="entry name" value="Transferase(Phosphotransferase) domain 1"/>
    <property type="match status" value="1"/>
</dbReference>
<reference evidence="15 16" key="1">
    <citation type="submission" date="2021-06" db="EMBL/GenBank/DDBJ databases">
        <title>Candida outbreak in Lebanon.</title>
        <authorList>
            <person name="Finianos M."/>
        </authorList>
    </citation>
    <scope>NUCLEOTIDE SEQUENCE [LARGE SCALE GENOMIC DNA]</scope>
    <source>
        <strain evidence="15">CA3LBN</strain>
    </source>
</reference>
<gene>
    <name evidence="15" type="ORF">CA3LBN_000238</name>
</gene>
<evidence type="ECO:0000256" key="5">
    <source>
        <dbReference type="ARBA" id="ARBA00022741"/>
    </source>
</evidence>
<accession>A0ABX8I0X2</accession>
<evidence type="ECO:0000256" key="4">
    <source>
        <dbReference type="ARBA" id="ARBA00022679"/>
    </source>
</evidence>
<dbReference type="PROSITE" id="PS00107">
    <property type="entry name" value="PROTEIN_KINASE_ATP"/>
    <property type="match status" value="1"/>
</dbReference>
<keyword evidence="3" id="KW-0963">Cytoplasm</keyword>
<comment type="subcellular location">
    <subcellularLocation>
        <location evidence="1">Cytoplasm</location>
        <location evidence="1">Cytoskeleton</location>
    </subcellularLocation>
</comment>
<dbReference type="Pfam" id="PF00069">
    <property type="entry name" value="Pkinase"/>
    <property type="match status" value="1"/>
</dbReference>
<dbReference type="EMBL" id="CP076661">
    <property type="protein sequence ID" value="QWU86020.1"/>
    <property type="molecule type" value="Genomic_DNA"/>
</dbReference>
<comment type="similarity">
    <text evidence="10">Belongs to the protein kinase superfamily. STE Ser/Thr protein kinase family. MAP kinase kinase subfamily.</text>
</comment>
<evidence type="ECO:0000256" key="1">
    <source>
        <dbReference type="ARBA" id="ARBA00004245"/>
    </source>
</evidence>
<evidence type="ECO:0000256" key="9">
    <source>
        <dbReference type="ARBA" id="ARBA00023212"/>
    </source>
</evidence>
<dbReference type="EC" id="2.7.12.2" evidence="11"/>
<keyword evidence="4" id="KW-0808">Transferase</keyword>
<dbReference type="SMART" id="SM00220">
    <property type="entry name" value="S_TKc"/>
    <property type="match status" value="1"/>
</dbReference>
<evidence type="ECO:0000256" key="3">
    <source>
        <dbReference type="ARBA" id="ARBA00022490"/>
    </source>
</evidence>
<keyword evidence="7 12" id="KW-0067">ATP-binding</keyword>
<dbReference type="PANTHER" id="PTHR48013">
    <property type="entry name" value="DUAL SPECIFICITY MITOGEN-ACTIVATED PROTEIN KINASE KINASE 5-RELATED"/>
    <property type="match status" value="1"/>
</dbReference>
<dbReference type="PROSITE" id="PS00108">
    <property type="entry name" value="PROTEIN_KINASE_ST"/>
    <property type="match status" value="1"/>
</dbReference>
<evidence type="ECO:0000256" key="2">
    <source>
        <dbReference type="ARBA" id="ARBA00007192"/>
    </source>
</evidence>
<comment type="similarity">
    <text evidence="2">Belongs to the ARPC2 family.</text>
</comment>
<feature type="region of interest" description="Disordered" evidence="13">
    <location>
        <begin position="1"/>
        <end position="213"/>
    </location>
</feature>
<feature type="compositionally biased region" description="Polar residues" evidence="13">
    <location>
        <begin position="17"/>
        <end position="32"/>
    </location>
</feature>
<evidence type="ECO:0000313" key="15">
    <source>
        <dbReference type="EMBL" id="QWU86020.1"/>
    </source>
</evidence>
<proteinExistence type="inferred from homology"/>
<dbReference type="Gene3D" id="3.30.200.20">
    <property type="entry name" value="Phosphorylase Kinase, domain 1"/>
    <property type="match status" value="1"/>
</dbReference>
<keyword evidence="9" id="KW-0206">Cytoskeleton</keyword>
<feature type="domain" description="Protein kinase" evidence="14">
    <location>
        <begin position="264"/>
        <end position="522"/>
    </location>
</feature>
<organism evidence="15 16">
    <name type="scientific">Candidozyma haemuli</name>
    <dbReference type="NCBI Taxonomy" id="45357"/>
    <lineage>
        <taxon>Eukaryota</taxon>
        <taxon>Fungi</taxon>
        <taxon>Dikarya</taxon>
        <taxon>Ascomycota</taxon>
        <taxon>Saccharomycotina</taxon>
        <taxon>Pichiomycetes</taxon>
        <taxon>Metschnikowiaceae</taxon>
        <taxon>Candidozyma</taxon>
    </lineage>
</organism>
<evidence type="ECO:0000256" key="8">
    <source>
        <dbReference type="ARBA" id="ARBA00023203"/>
    </source>
</evidence>
<dbReference type="Pfam" id="PF04045">
    <property type="entry name" value="P34-Arc"/>
    <property type="match status" value="1"/>
</dbReference>
<dbReference type="InterPro" id="IPR011009">
    <property type="entry name" value="Kinase-like_dom_sf"/>
</dbReference>
<keyword evidence="6" id="KW-0418">Kinase</keyword>
<protein>
    <recommendedName>
        <fullName evidence="11">mitogen-activated protein kinase kinase</fullName>
        <ecNumber evidence="11">2.7.12.2</ecNumber>
    </recommendedName>
</protein>
<evidence type="ECO:0000313" key="16">
    <source>
        <dbReference type="Proteomes" id="UP000825434"/>
    </source>
</evidence>
<dbReference type="PANTHER" id="PTHR48013:SF25">
    <property type="entry name" value="MAP KINASE KINASE PBS2"/>
    <property type="match status" value="1"/>
</dbReference>
<feature type="compositionally biased region" description="Polar residues" evidence="13">
    <location>
        <begin position="91"/>
        <end position="109"/>
    </location>
</feature>
<dbReference type="Proteomes" id="UP000825434">
    <property type="component" value="Chromosome 1"/>
</dbReference>
<keyword evidence="16" id="KW-1185">Reference proteome</keyword>
<evidence type="ECO:0000256" key="11">
    <source>
        <dbReference type="ARBA" id="ARBA00038999"/>
    </source>
</evidence>
<dbReference type="PROSITE" id="PS50011">
    <property type="entry name" value="PROTEIN_KINASE_DOM"/>
    <property type="match status" value="1"/>
</dbReference>
<evidence type="ECO:0000256" key="6">
    <source>
        <dbReference type="ARBA" id="ARBA00022777"/>
    </source>
</evidence>
<evidence type="ECO:0000259" key="14">
    <source>
        <dbReference type="PROSITE" id="PS50011"/>
    </source>
</evidence>
<evidence type="ECO:0000256" key="13">
    <source>
        <dbReference type="SAM" id="MobiDB-lite"/>
    </source>
</evidence>
<dbReference type="Gene3D" id="3.30.1460.20">
    <property type="match status" value="2"/>
</dbReference>
<feature type="region of interest" description="Disordered" evidence="13">
    <location>
        <begin position="543"/>
        <end position="566"/>
    </location>
</feature>
<keyword evidence="5 12" id="KW-0547">Nucleotide-binding</keyword>
<feature type="compositionally biased region" description="Basic and acidic residues" evidence="13">
    <location>
        <begin position="543"/>
        <end position="552"/>
    </location>
</feature>
<name>A0ABX8I0X2_9ASCO</name>
<dbReference type="InterPro" id="IPR017441">
    <property type="entry name" value="Protein_kinase_ATP_BS"/>
</dbReference>
<sequence>MADNSDPEDSAARLSKLSVSTPKPYDGQSSPPVATAHGPLSSDVHARILAFQQKRASQTLKESPKEGRSPSASQSSMHLPAKPLPPLPYTKTASENSVPKSTLVPSPSIESPPHDIPKGQMSPSQKPSFDLAKKPSLSQRRGMKLNMKNMGSSTPEPNHPPHPPHLNSTGELARRLSERKKRPDFKLNLNDQSSSASSEAPTSDVSSIESNQPAPQELKGLFANYSKYVDIKSGSLNFAGKASLHSDGIDFSSGSSFHISLDELQFLEELGRGNYGVVSKVLHKPTGVLMAMKEVRLELEENKFTQILMELEVLHKCDSPYIVDFYGAFFVEGAVYMCMEFMDGGSLDKCYGDGVRDEACLAYITECVIRGLKELKDKHNIIHRDVKPTNILVNSLGKVKLCDFGVSGNLVASLAKTNIGCQSYMAPERIKTMNPDDATYSVQSDIWSLGLTILEIAAGSYPYPPETFDNIFSQLSAIVDGEPPKLDSNLFSKEAQIFVKSCLNKNPDLRPQYDVLLESPWLTNNRGVDPHMDRVVQENLKARKEAKAEQSKKPGATSSRPGANVANAGAASMMGRENVSSLLKNKVNAPALHRGGLPTQRVTVSNMLQIDKSNLLIKKTLTERIFPAPDAQLKSLDRIISDFDFTNYHVSTLEDRQLILLSVYLQCWNDLTRYGVSEYLKSKYQKFGEFLTIVDDTEAGYNFSFVLDTAALASQSDEIKQELIEELALLKRHAIASAFEKAFSRYDQLAEQFKDQDTYAEEIKGELKNEEVLVIKYRGEDECIYIKPSFDRVTVIFSTIFKDETDKIFGKVFLQEFVDARKRSVQTAPQVMFTQREPPLDIKNAVSKRQDDDNKGYVTFVLFPRHLTKGERRDNCISYIQFFRNYFHYHIKCAKAYMHTRMRHRVRGFLKVLNRAKPENVDDDGKAIDNRKTASGRKFDVGRV</sequence>